<comment type="caution">
    <text evidence="2">The sequence shown here is derived from an EMBL/GenBank/DDBJ whole genome shotgun (WGS) entry which is preliminary data.</text>
</comment>
<protein>
    <submittedName>
        <fullName evidence="2">Uncharacterized protein</fullName>
    </submittedName>
</protein>
<name>A0ABV5UJI1_9MICC</name>
<proteinExistence type="predicted"/>
<evidence type="ECO:0000313" key="3">
    <source>
        <dbReference type="Proteomes" id="UP001589536"/>
    </source>
</evidence>
<keyword evidence="3" id="KW-1185">Reference proteome</keyword>
<evidence type="ECO:0000256" key="1">
    <source>
        <dbReference type="SAM" id="MobiDB-lite"/>
    </source>
</evidence>
<dbReference type="Proteomes" id="UP001589536">
    <property type="component" value="Unassembled WGS sequence"/>
</dbReference>
<dbReference type="EMBL" id="JBHMBH010000005">
    <property type="protein sequence ID" value="MFB9712672.1"/>
    <property type="molecule type" value="Genomic_DNA"/>
</dbReference>
<gene>
    <name evidence="2" type="ORF">ACFFPI_00685</name>
</gene>
<sequence length="90" mass="9931">MESHGARRHHQAEELERDVPNNVRNQACTADGMQAEGYRRPDIEGQDSGTEERSEPKGRDPGIEHQGCTDVPPKDLEEVLAVEGTSTHSP</sequence>
<evidence type="ECO:0000313" key="2">
    <source>
        <dbReference type="EMBL" id="MFB9712672.1"/>
    </source>
</evidence>
<organism evidence="2 3">
    <name type="scientific">Arthrobacter methylotrophus</name>
    <dbReference type="NCBI Taxonomy" id="121291"/>
    <lineage>
        <taxon>Bacteria</taxon>
        <taxon>Bacillati</taxon>
        <taxon>Actinomycetota</taxon>
        <taxon>Actinomycetes</taxon>
        <taxon>Micrococcales</taxon>
        <taxon>Micrococcaceae</taxon>
        <taxon>Arthrobacter</taxon>
    </lineage>
</organism>
<reference evidence="2 3" key="1">
    <citation type="submission" date="2024-09" db="EMBL/GenBank/DDBJ databases">
        <authorList>
            <person name="Sun Q."/>
            <person name="Mori K."/>
        </authorList>
    </citation>
    <scope>NUCLEOTIDE SEQUENCE [LARGE SCALE GENOMIC DNA]</scope>
    <source>
        <strain evidence="2 3">JCM 13519</strain>
    </source>
</reference>
<accession>A0ABV5UJI1</accession>
<dbReference type="RefSeq" id="WP_345048421.1">
    <property type="nucleotide sequence ID" value="NZ_BAABED010000001.1"/>
</dbReference>
<feature type="compositionally biased region" description="Basic and acidic residues" evidence="1">
    <location>
        <begin position="1"/>
        <end position="19"/>
    </location>
</feature>
<feature type="compositionally biased region" description="Basic and acidic residues" evidence="1">
    <location>
        <begin position="50"/>
        <end position="63"/>
    </location>
</feature>
<feature type="region of interest" description="Disordered" evidence="1">
    <location>
        <begin position="1"/>
        <end position="75"/>
    </location>
</feature>